<evidence type="ECO:0000256" key="3">
    <source>
        <dbReference type="ARBA" id="ARBA00023125"/>
    </source>
</evidence>
<dbReference type="InterPro" id="IPR058245">
    <property type="entry name" value="NreC/VraR/RcsB-like_REC"/>
</dbReference>
<evidence type="ECO:0000256" key="5">
    <source>
        <dbReference type="PROSITE-ProRule" id="PRU00169"/>
    </source>
</evidence>
<dbReference type="GO" id="GO:0000160">
    <property type="term" value="P:phosphorelay signal transduction system"/>
    <property type="evidence" value="ECO:0007669"/>
    <property type="project" value="InterPro"/>
</dbReference>
<accession>A0A7K0J6J4</accession>
<evidence type="ECO:0000256" key="2">
    <source>
        <dbReference type="ARBA" id="ARBA00023015"/>
    </source>
</evidence>
<dbReference type="InterPro" id="IPR001789">
    <property type="entry name" value="Sig_transdc_resp-reg_receiver"/>
</dbReference>
<evidence type="ECO:0000313" key="8">
    <source>
        <dbReference type="EMBL" id="MSS45580.1"/>
    </source>
</evidence>
<evidence type="ECO:0000259" key="7">
    <source>
        <dbReference type="PROSITE" id="PS50110"/>
    </source>
</evidence>
<dbReference type="InterPro" id="IPR011006">
    <property type="entry name" value="CheY-like_superfamily"/>
</dbReference>
<dbReference type="GO" id="GO:0003677">
    <property type="term" value="F:DNA binding"/>
    <property type="evidence" value="ECO:0007669"/>
    <property type="project" value="UniProtKB-KW"/>
</dbReference>
<keyword evidence="3" id="KW-0238">DNA-binding</keyword>
<dbReference type="PROSITE" id="PS00622">
    <property type="entry name" value="HTH_LUXR_1"/>
    <property type="match status" value="1"/>
</dbReference>
<dbReference type="Pfam" id="PF00072">
    <property type="entry name" value="Response_reg"/>
    <property type="match status" value="1"/>
</dbReference>
<evidence type="ECO:0000313" key="9">
    <source>
        <dbReference type="Proteomes" id="UP000466104"/>
    </source>
</evidence>
<keyword evidence="2" id="KW-0805">Transcription regulation</keyword>
<dbReference type="Pfam" id="PF00196">
    <property type="entry name" value="GerE"/>
    <property type="match status" value="1"/>
</dbReference>
<dbReference type="Proteomes" id="UP000466104">
    <property type="component" value="Unassembled WGS sequence"/>
</dbReference>
<dbReference type="PRINTS" id="PR00038">
    <property type="entry name" value="HTHLUXR"/>
</dbReference>
<feature type="modified residue" description="4-aspartylphosphate" evidence="5">
    <location>
        <position position="55"/>
    </location>
</feature>
<dbReference type="RefSeq" id="WP_154562828.1">
    <property type="nucleotide sequence ID" value="NZ_VUMG01000002.1"/>
</dbReference>
<reference evidence="8 9" key="1">
    <citation type="submission" date="2019-08" db="EMBL/GenBank/DDBJ databases">
        <title>In-depth cultivation of the pig gut microbiome towards novel bacterial diversity and tailored functional studies.</title>
        <authorList>
            <person name="Wylensek D."/>
            <person name="Hitch T.C.A."/>
            <person name="Clavel T."/>
        </authorList>
    </citation>
    <scope>NUCLEOTIDE SEQUENCE [LARGE SCALE GENOMIC DNA]</scope>
    <source>
        <strain evidence="8 9">WCA-380-WT-3A</strain>
    </source>
</reference>
<dbReference type="CDD" id="cd06170">
    <property type="entry name" value="LuxR_C_like"/>
    <property type="match status" value="1"/>
</dbReference>
<dbReference type="AlphaFoldDB" id="A0A7K0J6J4"/>
<comment type="caution">
    <text evidence="8">The sequence shown here is derived from an EMBL/GenBank/DDBJ whole genome shotgun (WGS) entry which is preliminary data.</text>
</comment>
<keyword evidence="4" id="KW-0804">Transcription</keyword>
<dbReference type="SMART" id="SM00421">
    <property type="entry name" value="HTH_LUXR"/>
    <property type="match status" value="1"/>
</dbReference>
<dbReference type="PANTHER" id="PTHR43214:SF24">
    <property type="entry name" value="TRANSCRIPTIONAL REGULATORY PROTEIN NARL-RELATED"/>
    <property type="match status" value="1"/>
</dbReference>
<keyword evidence="9" id="KW-1185">Reference proteome</keyword>
<evidence type="ECO:0000256" key="4">
    <source>
        <dbReference type="ARBA" id="ARBA00023163"/>
    </source>
</evidence>
<keyword evidence="1 5" id="KW-0597">Phosphoprotein</keyword>
<dbReference type="InterPro" id="IPR039420">
    <property type="entry name" value="WalR-like"/>
</dbReference>
<dbReference type="SUPFAM" id="SSF52172">
    <property type="entry name" value="CheY-like"/>
    <property type="match status" value="1"/>
</dbReference>
<dbReference type="GO" id="GO:0006355">
    <property type="term" value="P:regulation of DNA-templated transcription"/>
    <property type="evidence" value="ECO:0007669"/>
    <property type="project" value="InterPro"/>
</dbReference>
<proteinExistence type="predicted"/>
<feature type="domain" description="Response regulatory" evidence="7">
    <location>
        <begin position="4"/>
        <end position="124"/>
    </location>
</feature>
<dbReference type="CDD" id="cd17535">
    <property type="entry name" value="REC_NarL-like"/>
    <property type="match status" value="1"/>
</dbReference>
<dbReference type="SMART" id="SM00448">
    <property type="entry name" value="REC"/>
    <property type="match status" value="1"/>
</dbReference>
<dbReference type="InterPro" id="IPR000792">
    <property type="entry name" value="Tscrpt_reg_LuxR_C"/>
</dbReference>
<evidence type="ECO:0000256" key="1">
    <source>
        <dbReference type="ARBA" id="ARBA00022553"/>
    </source>
</evidence>
<dbReference type="EMBL" id="VUMG01000002">
    <property type="protein sequence ID" value="MSS45580.1"/>
    <property type="molecule type" value="Genomic_DNA"/>
</dbReference>
<feature type="domain" description="HTH luxR-type" evidence="6">
    <location>
        <begin position="142"/>
        <end position="207"/>
    </location>
</feature>
<dbReference type="PROSITE" id="PS50043">
    <property type="entry name" value="HTH_LUXR_2"/>
    <property type="match status" value="1"/>
</dbReference>
<evidence type="ECO:0000259" key="6">
    <source>
        <dbReference type="PROSITE" id="PS50043"/>
    </source>
</evidence>
<organism evidence="8 9">
    <name type="scientific">Cutibacterium porci</name>
    <dbReference type="NCBI Taxonomy" id="2605781"/>
    <lineage>
        <taxon>Bacteria</taxon>
        <taxon>Bacillati</taxon>
        <taxon>Actinomycetota</taxon>
        <taxon>Actinomycetes</taxon>
        <taxon>Propionibacteriales</taxon>
        <taxon>Propionibacteriaceae</taxon>
        <taxon>Cutibacterium</taxon>
    </lineage>
</organism>
<gene>
    <name evidence="8" type="ORF">FYJ43_05880</name>
</gene>
<dbReference type="SUPFAM" id="SSF46894">
    <property type="entry name" value="C-terminal effector domain of the bipartite response regulators"/>
    <property type="match status" value="1"/>
</dbReference>
<protein>
    <submittedName>
        <fullName evidence="8">Response regulator transcription factor</fullName>
    </submittedName>
</protein>
<dbReference type="PROSITE" id="PS50110">
    <property type="entry name" value="RESPONSE_REGULATORY"/>
    <property type="match status" value="1"/>
</dbReference>
<dbReference type="InterPro" id="IPR016032">
    <property type="entry name" value="Sig_transdc_resp-reg_C-effctor"/>
</dbReference>
<dbReference type="Gene3D" id="3.40.50.2300">
    <property type="match status" value="1"/>
</dbReference>
<dbReference type="PANTHER" id="PTHR43214">
    <property type="entry name" value="TWO-COMPONENT RESPONSE REGULATOR"/>
    <property type="match status" value="1"/>
</dbReference>
<sequence length="210" mass="21741">MTVRVLIADDHPVVRAGVAALLGTDPDIEIVATASTPSQALAAAASVDIDLVLLDLQFSSGTDALSGVDVTRTIRSQPNPPEVLILTNYDTDADILAAVEAGATGYLLKDAPAEELLSAIHQSARGEGALAPAVATRLMARMRSPQTSLTARELDVLEASAEGLSNAQIAQLLVVSEATVKTHLSHIYTKLGVTSRGAAVAKARDSGLIR</sequence>
<name>A0A7K0J6J4_9ACTN</name>